<dbReference type="GO" id="GO:0006260">
    <property type="term" value="P:DNA replication"/>
    <property type="evidence" value="ECO:0007669"/>
    <property type="project" value="InterPro"/>
</dbReference>
<evidence type="ECO:0000313" key="1">
    <source>
        <dbReference type="EMBL" id="NLR67287.1"/>
    </source>
</evidence>
<protein>
    <submittedName>
        <fullName evidence="1">DNA primase</fullName>
    </submittedName>
</protein>
<dbReference type="Gene3D" id="3.90.580.10">
    <property type="entry name" value="Zinc finger, CHC2-type domain"/>
    <property type="match status" value="1"/>
</dbReference>
<keyword evidence="2" id="KW-1185">Reference proteome</keyword>
<dbReference type="AlphaFoldDB" id="A0A847S368"/>
<dbReference type="Pfam" id="PF13155">
    <property type="entry name" value="Toprim_2"/>
    <property type="match status" value="1"/>
</dbReference>
<gene>
    <name evidence="1" type="ORF">HGH92_23485</name>
</gene>
<comment type="caution">
    <text evidence="1">The sequence shown here is derived from an EMBL/GenBank/DDBJ whole genome shotgun (WGS) entry which is preliminary data.</text>
</comment>
<dbReference type="SUPFAM" id="SSF57783">
    <property type="entry name" value="Zinc beta-ribbon"/>
    <property type="match status" value="1"/>
</dbReference>
<dbReference type="GO" id="GO:0003677">
    <property type="term" value="F:DNA binding"/>
    <property type="evidence" value="ECO:0007669"/>
    <property type="project" value="InterPro"/>
</dbReference>
<evidence type="ECO:0000313" key="2">
    <source>
        <dbReference type="Proteomes" id="UP000570474"/>
    </source>
</evidence>
<dbReference type="GO" id="GO:0008270">
    <property type="term" value="F:zinc ion binding"/>
    <property type="evidence" value="ECO:0007669"/>
    <property type="project" value="InterPro"/>
</dbReference>
<name>A0A847S368_9BACT</name>
<proteinExistence type="predicted"/>
<reference evidence="1 2" key="1">
    <citation type="submission" date="2020-04" db="EMBL/GenBank/DDBJ databases">
        <authorList>
            <person name="Yin C."/>
        </authorList>
    </citation>
    <scope>NUCLEOTIDE SEQUENCE [LARGE SCALE GENOMIC DNA]</scope>
    <source>
        <strain evidence="1 2">Ae27</strain>
    </source>
</reference>
<dbReference type="EMBL" id="JABAIA010000002">
    <property type="protein sequence ID" value="NLR67287.1"/>
    <property type="molecule type" value="Genomic_DNA"/>
</dbReference>
<dbReference type="InterPro" id="IPR036977">
    <property type="entry name" value="DNA_primase_Znf_CHC2"/>
</dbReference>
<dbReference type="Gene3D" id="3.40.1360.10">
    <property type="match status" value="1"/>
</dbReference>
<dbReference type="RefSeq" id="WP_168873164.1">
    <property type="nucleotide sequence ID" value="NZ_JABAIA010000002.1"/>
</dbReference>
<accession>A0A847S368</accession>
<organism evidence="1 2">
    <name type="scientific">Chitinophaga varians</name>
    <dbReference type="NCBI Taxonomy" id="2202339"/>
    <lineage>
        <taxon>Bacteria</taxon>
        <taxon>Pseudomonadati</taxon>
        <taxon>Bacteroidota</taxon>
        <taxon>Chitinophagia</taxon>
        <taxon>Chitinophagales</taxon>
        <taxon>Chitinophagaceae</taxon>
        <taxon>Chitinophaga</taxon>
    </lineage>
</organism>
<dbReference type="Proteomes" id="UP000570474">
    <property type="component" value="Unassembled WGS sequence"/>
</dbReference>
<sequence>MTIEQAKELDMVDYLAKIGFQPKTINEPHYWYISPLRPDEKTPSFKINRSMNKWKDWGSGDHGNLIDFGIRFHQCSVKDFLQKLDANTPTFRPTQQKEDPNGPQSEITIRRVQPITSLPLIQYVRQRGIPLDTAERYLKEVHYDLKGKNYYAIGFKNDAGGYELRNKYIKASSAPKTSTFIDNKSGELAVFEGFFNFLSHQAINRNKQQPPTNFLILNSLSFFGNNISRMTAHDRVKLYLDNDKSGDKVTKQAMAIDCHKFSDERRLYAPSKDLNDWLLTNHPQQQHQHNQHQQRRSP</sequence>